<gene>
    <name evidence="7" type="ORF">DUI87_33140</name>
</gene>
<evidence type="ECO:0000313" key="7">
    <source>
        <dbReference type="EMBL" id="RMB90539.1"/>
    </source>
</evidence>
<evidence type="ECO:0000259" key="6">
    <source>
        <dbReference type="PROSITE" id="PS50102"/>
    </source>
</evidence>
<reference evidence="7 8" key="1">
    <citation type="submission" date="2018-07" db="EMBL/GenBank/DDBJ databases">
        <title>A high quality draft genome assembly of the barn swallow (H. rustica rustica).</title>
        <authorList>
            <person name="Formenti G."/>
            <person name="Chiara M."/>
            <person name="Poveda L."/>
            <person name="Francoijs K.-J."/>
            <person name="Bonisoli-Alquati A."/>
            <person name="Canova L."/>
            <person name="Gianfranceschi L."/>
            <person name="Horner D.S."/>
            <person name="Saino N."/>
        </authorList>
    </citation>
    <scope>NUCLEOTIDE SEQUENCE [LARGE SCALE GENOMIC DNA]</scope>
    <source>
        <strain evidence="7">Chelidonia</strain>
        <tissue evidence="7">Blood</tissue>
    </source>
</reference>
<feature type="region of interest" description="Disordered" evidence="5">
    <location>
        <begin position="742"/>
        <end position="802"/>
    </location>
</feature>
<dbReference type="SUPFAM" id="SSF54928">
    <property type="entry name" value="RNA-binding domain, RBD"/>
    <property type="match status" value="2"/>
</dbReference>
<feature type="compositionally biased region" description="Basic residues" evidence="5">
    <location>
        <begin position="9"/>
        <end position="19"/>
    </location>
</feature>
<dbReference type="InterPro" id="IPR027806">
    <property type="entry name" value="HARBI1_dom"/>
</dbReference>
<dbReference type="Pfam" id="PF00076">
    <property type="entry name" value="RRM_1"/>
    <property type="match status" value="2"/>
</dbReference>
<protein>
    <recommendedName>
        <fullName evidence="6">RRM domain-containing protein</fullName>
    </recommendedName>
</protein>
<evidence type="ECO:0000256" key="1">
    <source>
        <dbReference type="ARBA" id="ARBA00001968"/>
    </source>
</evidence>
<dbReference type="Pfam" id="PF13359">
    <property type="entry name" value="DDE_Tnp_4"/>
    <property type="match status" value="1"/>
</dbReference>
<feature type="region of interest" description="Disordered" evidence="5">
    <location>
        <begin position="929"/>
        <end position="949"/>
    </location>
</feature>
<dbReference type="InterPro" id="IPR000504">
    <property type="entry name" value="RRM_dom"/>
</dbReference>
<dbReference type="InterPro" id="IPR036163">
    <property type="entry name" value="HMA_dom_sf"/>
</dbReference>
<dbReference type="InterPro" id="IPR035979">
    <property type="entry name" value="RBD_domain_sf"/>
</dbReference>
<dbReference type="EMBL" id="QRBI01000249">
    <property type="protein sequence ID" value="RMB90539.1"/>
    <property type="molecule type" value="Genomic_DNA"/>
</dbReference>
<proteinExistence type="predicted"/>
<feature type="compositionally biased region" description="Low complexity" evidence="5">
    <location>
        <begin position="103"/>
        <end position="114"/>
    </location>
</feature>
<dbReference type="STRING" id="333673.A0A3M0IVG4"/>
<keyword evidence="4" id="KW-0694">RNA-binding</keyword>
<keyword evidence="3" id="KW-0479">Metal-binding</keyword>
<feature type="region of interest" description="Disordered" evidence="5">
    <location>
        <begin position="500"/>
        <end position="524"/>
    </location>
</feature>
<dbReference type="InterPro" id="IPR036423">
    <property type="entry name" value="SOD-like_Cu/Zn_dom_sf"/>
</dbReference>
<dbReference type="GO" id="GO:0046872">
    <property type="term" value="F:metal ion binding"/>
    <property type="evidence" value="ECO:0007669"/>
    <property type="project" value="UniProtKB-KW"/>
</dbReference>
<evidence type="ECO:0000313" key="8">
    <source>
        <dbReference type="Proteomes" id="UP000269221"/>
    </source>
</evidence>
<evidence type="ECO:0000256" key="3">
    <source>
        <dbReference type="ARBA" id="ARBA00022723"/>
    </source>
</evidence>
<dbReference type="SUPFAM" id="SSF55008">
    <property type="entry name" value="HMA, heavy metal-associated domain"/>
    <property type="match status" value="1"/>
</dbReference>
<dbReference type="InterPro" id="IPR050907">
    <property type="entry name" value="SRSF"/>
</dbReference>
<dbReference type="OrthoDB" id="1879688at2759"/>
<dbReference type="InterPro" id="IPR001424">
    <property type="entry name" value="SOD_Cu_Zn_dom"/>
</dbReference>
<comment type="cofactor">
    <cofactor evidence="1">
        <name>a divalent metal cation</name>
        <dbReference type="ChEBI" id="CHEBI:60240"/>
    </cofactor>
</comment>
<keyword evidence="8" id="KW-1185">Reference proteome</keyword>
<dbReference type="Proteomes" id="UP000269221">
    <property type="component" value="Unassembled WGS sequence"/>
</dbReference>
<comment type="cofactor">
    <cofactor evidence="2">
        <name>Cu(2+)</name>
        <dbReference type="ChEBI" id="CHEBI:29036"/>
    </cofactor>
</comment>
<feature type="domain" description="RRM" evidence="6">
    <location>
        <begin position="523"/>
        <end position="578"/>
    </location>
</feature>
<feature type="domain" description="RRM" evidence="6">
    <location>
        <begin position="584"/>
        <end position="710"/>
    </location>
</feature>
<accession>A0A3M0IVG4</accession>
<feature type="compositionally biased region" description="Low complexity" evidence="5">
    <location>
        <begin position="755"/>
        <end position="767"/>
    </location>
</feature>
<dbReference type="Pfam" id="PF00080">
    <property type="entry name" value="Sod_Cu"/>
    <property type="match status" value="1"/>
</dbReference>
<dbReference type="PROSITE" id="PS50102">
    <property type="entry name" value="RRM"/>
    <property type="match status" value="2"/>
</dbReference>
<feature type="region of interest" description="Disordered" evidence="5">
    <location>
        <begin position="819"/>
        <end position="843"/>
    </location>
</feature>
<dbReference type="InterPro" id="IPR006121">
    <property type="entry name" value="HMA_dom"/>
</dbReference>
<dbReference type="PANTHER" id="PTHR23147">
    <property type="entry name" value="SERINE/ARGININE RICH SPLICING FACTOR"/>
    <property type="match status" value="1"/>
</dbReference>
<feature type="compositionally biased region" description="Basic and acidic residues" evidence="5">
    <location>
        <begin position="28"/>
        <end position="94"/>
    </location>
</feature>
<dbReference type="InterPro" id="IPR012677">
    <property type="entry name" value="Nucleotide-bd_a/b_plait_sf"/>
</dbReference>
<evidence type="ECO:0000256" key="4">
    <source>
        <dbReference type="PROSITE-ProRule" id="PRU00176"/>
    </source>
</evidence>
<feature type="region of interest" description="Disordered" evidence="5">
    <location>
        <begin position="1"/>
        <end position="132"/>
    </location>
</feature>
<evidence type="ECO:0000256" key="2">
    <source>
        <dbReference type="ARBA" id="ARBA00001973"/>
    </source>
</evidence>
<sequence>MSHTVLLLRRLRERRRHRNRDSDEEQDWDRHGGQDHDRDRDQHREREQDHDNDRDKHRERHREREQDHDSDRDQHRDRDEDRERDQDRAQDLHHASHPTPPCRSSLPAPSGGPSTPSPSPSPRRGRRRRRPYPAQRIYRVRCSFLELSEEQALRRCRLDRAAIAALCRELGADLQSLTGRSHALPVAVKVTSALAFLASGSFQTASRLSTGISQSAMSNCLAQFLAALQRRAPRYIAFPPPPAPPGDPPALPGVLGLVGAMHVALRAPADNEPLFRNAANFHSINMQVVCDRHGAITNVVAKFPGSCPNATVLENSALARLMEGTRPEGVWLLAVAADADLGPRGAAELRYNALHARTLDPLRRTLGLLRCRFRCLAGGGLQYSPPKLEFAVQMSCHGCADAVRAALDAAPDVKLLELRPQEQSVLVETTAAAERVRELLENSGCRAVLKGMGAPPRHAGDLGNIWADSEGRARFRIEDTRLKVWDIIGRSVVVAEGEDDLGRGPTHCRASPATRDQGDGGGVERAVRRRRGPVLGVALMKQFAFVHLRDEAAAARAISQLNGHQLHGRRIVVEPSRPRPTNTCKIFVGNVSAACTSGELRSLFPAVRPRGGVRRGERSQPPAQPGKTCPMSPGVVGAMAIPGGDSRAGGDMEVSFPFGLPQWDVWMWDSSQGDYAFVHMENEADAKVAIENLNGKEVKGRRVNVELSTNVQKKGTAQAPPPALGVDKTKRIGLEYREKFQPKIEGFDQQRRPADAAFPSAAGAGYAPQPPPCTITSSASAPTHHGRPPRTARSPASLGSAYRSQPAVNSLGAVGAQPAAANSSAPTAPSPLPPPSYGAQPAAANSLSSYGVQSAALASSYGAQPASGYSAGYSAQPAIAAYGAQPAAGSASSYSTQAVAVHVASYGTQLAAGSYGTQPMDGHAGSYGAQPAPRCLPATAPRPYGSERRLSELADYRRLADSPLAYRRSPTKSPLD</sequence>
<evidence type="ECO:0000256" key="5">
    <source>
        <dbReference type="SAM" id="MobiDB-lite"/>
    </source>
</evidence>
<dbReference type="CDD" id="cd00371">
    <property type="entry name" value="HMA"/>
    <property type="match status" value="1"/>
</dbReference>
<name>A0A3M0IVG4_HIRRU</name>
<dbReference type="GO" id="GO:0006801">
    <property type="term" value="P:superoxide metabolic process"/>
    <property type="evidence" value="ECO:0007669"/>
    <property type="project" value="InterPro"/>
</dbReference>
<organism evidence="7 8">
    <name type="scientific">Hirundo rustica rustica</name>
    <dbReference type="NCBI Taxonomy" id="333673"/>
    <lineage>
        <taxon>Eukaryota</taxon>
        <taxon>Metazoa</taxon>
        <taxon>Chordata</taxon>
        <taxon>Craniata</taxon>
        <taxon>Vertebrata</taxon>
        <taxon>Euteleostomi</taxon>
        <taxon>Archelosauria</taxon>
        <taxon>Archosauria</taxon>
        <taxon>Dinosauria</taxon>
        <taxon>Saurischia</taxon>
        <taxon>Theropoda</taxon>
        <taxon>Coelurosauria</taxon>
        <taxon>Aves</taxon>
        <taxon>Neognathae</taxon>
        <taxon>Neoaves</taxon>
        <taxon>Telluraves</taxon>
        <taxon>Australaves</taxon>
        <taxon>Passeriformes</taxon>
        <taxon>Sylvioidea</taxon>
        <taxon>Hirundinidae</taxon>
        <taxon>Hirundo</taxon>
    </lineage>
</organism>
<dbReference type="Gene3D" id="3.30.70.100">
    <property type="match status" value="1"/>
</dbReference>
<dbReference type="GO" id="GO:0003723">
    <property type="term" value="F:RNA binding"/>
    <property type="evidence" value="ECO:0007669"/>
    <property type="project" value="UniProtKB-UniRule"/>
</dbReference>
<feature type="compositionally biased region" description="Basic and acidic residues" evidence="5">
    <location>
        <begin position="742"/>
        <end position="754"/>
    </location>
</feature>
<comment type="caution">
    <text evidence="7">The sequence shown here is derived from an EMBL/GenBank/DDBJ whole genome shotgun (WGS) entry which is preliminary data.</text>
</comment>
<dbReference type="AlphaFoldDB" id="A0A3M0IVG4"/>
<dbReference type="SMART" id="SM00360">
    <property type="entry name" value="RRM"/>
    <property type="match status" value="2"/>
</dbReference>
<dbReference type="Gene3D" id="2.60.40.200">
    <property type="entry name" value="Superoxide dismutase, copper/zinc binding domain"/>
    <property type="match status" value="1"/>
</dbReference>
<dbReference type="SUPFAM" id="SSF49329">
    <property type="entry name" value="Cu,Zn superoxide dismutase-like"/>
    <property type="match status" value="1"/>
</dbReference>
<dbReference type="Gene3D" id="3.30.70.330">
    <property type="match status" value="2"/>
</dbReference>